<dbReference type="Proteomes" id="UP001634007">
    <property type="component" value="Unassembled WGS sequence"/>
</dbReference>
<reference evidence="2 3" key="1">
    <citation type="submission" date="2024-11" db="EMBL/GenBank/DDBJ databases">
        <title>Chromosome-level genome assembly of Eucalyptus globulus Labill. provides insights into its genome evolution.</title>
        <authorList>
            <person name="Li X."/>
        </authorList>
    </citation>
    <scope>NUCLEOTIDE SEQUENCE [LARGE SCALE GENOMIC DNA]</scope>
    <source>
        <strain evidence="2">CL2024</strain>
        <tissue evidence="2">Fresh tender leaves</tissue>
    </source>
</reference>
<feature type="compositionally biased region" description="Low complexity" evidence="1">
    <location>
        <begin position="1"/>
        <end position="15"/>
    </location>
</feature>
<evidence type="ECO:0000313" key="3">
    <source>
        <dbReference type="Proteomes" id="UP001634007"/>
    </source>
</evidence>
<dbReference type="EMBL" id="JBJKBG010000002">
    <property type="protein sequence ID" value="KAL3752277.1"/>
    <property type="molecule type" value="Genomic_DNA"/>
</dbReference>
<keyword evidence="3" id="KW-1185">Reference proteome</keyword>
<feature type="region of interest" description="Disordered" evidence="1">
    <location>
        <begin position="1"/>
        <end position="34"/>
    </location>
</feature>
<comment type="caution">
    <text evidence="2">The sequence shown here is derived from an EMBL/GenBank/DDBJ whole genome shotgun (WGS) entry which is preliminary data.</text>
</comment>
<gene>
    <name evidence="2" type="ORF">ACJRO7_013001</name>
</gene>
<feature type="compositionally biased region" description="Polar residues" evidence="1">
    <location>
        <begin position="52"/>
        <end position="63"/>
    </location>
</feature>
<sequence length="87" mass="9649">MSPRLRSRASSSPASTQTSNHCPPPADEQQNPDSKLFFEEDENWLLKSLSKLTNPSLFLTSDPPNLDRRAGVRTEGDHDQDAEAVRG</sequence>
<proteinExistence type="predicted"/>
<feature type="compositionally biased region" description="Basic and acidic residues" evidence="1">
    <location>
        <begin position="65"/>
        <end position="87"/>
    </location>
</feature>
<name>A0ABD3LLP2_EUCGL</name>
<accession>A0ABD3LLP2</accession>
<evidence type="ECO:0000256" key="1">
    <source>
        <dbReference type="SAM" id="MobiDB-lite"/>
    </source>
</evidence>
<feature type="region of interest" description="Disordered" evidence="1">
    <location>
        <begin position="52"/>
        <end position="87"/>
    </location>
</feature>
<organism evidence="2 3">
    <name type="scientific">Eucalyptus globulus</name>
    <name type="common">Tasmanian blue gum</name>
    <dbReference type="NCBI Taxonomy" id="34317"/>
    <lineage>
        <taxon>Eukaryota</taxon>
        <taxon>Viridiplantae</taxon>
        <taxon>Streptophyta</taxon>
        <taxon>Embryophyta</taxon>
        <taxon>Tracheophyta</taxon>
        <taxon>Spermatophyta</taxon>
        <taxon>Magnoliopsida</taxon>
        <taxon>eudicotyledons</taxon>
        <taxon>Gunneridae</taxon>
        <taxon>Pentapetalae</taxon>
        <taxon>rosids</taxon>
        <taxon>malvids</taxon>
        <taxon>Myrtales</taxon>
        <taxon>Myrtaceae</taxon>
        <taxon>Myrtoideae</taxon>
        <taxon>Eucalypteae</taxon>
        <taxon>Eucalyptus</taxon>
    </lineage>
</organism>
<evidence type="ECO:0000313" key="2">
    <source>
        <dbReference type="EMBL" id="KAL3752277.1"/>
    </source>
</evidence>
<dbReference type="AlphaFoldDB" id="A0ABD3LLP2"/>
<protein>
    <submittedName>
        <fullName evidence="2">Uncharacterized protein</fullName>
    </submittedName>
</protein>